<comment type="caution">
    <text evidence="6">The sequence shown here is derived from an EMBL/GenBank/DDBJ whole genome shotgun (WGS) entry which is preliminary data.</text>
</comment>
<dbReference type="GO" id="GO:0003677">
    <property type="term" value="F:DNA binding"/>
    <property type="evidence" value="ECO:0007669"/>
    <property type="project" value="UniProtKB-KW"/>
</dbReference>
<dbReference type="Proteomes" id="UP000886824">
    <property type="component" value="Unassembled WGS sequence"/>
</dbReference>
<name>A0A9D1Z2Q4_9FIRM</name>
<accession>A0A9D1Z2Q4</accession>
<evidence type="ECO:0000313" key="7">
    <source>
        <dbReference type="Proteomes" id="UP000886824"/>
    </source>
</evidence>
<reference evidence="6" key="1">
    <citation type="journal article" date="2021" name="PeerJ">
        <title>Extensive microbial diversity within the chicken gut microbiome revealed by metagenomics and culture.</title>
        <authorList>
            <person name="Gilroy R."/>
            <person name="Ravi A."/>
            <person name="Getino M."/>
            <person name="Pursley I."/>
            <person name="Horton D.L."/>
            <person name="Alikhan N.F."/>
            <person name="Baker D."/>
            <person name="Gharbi K."/>
            <person name="Hall N."/>
            <person name="Watson M."/>
            <person name="Adriaenssens E.M."/>
            <person name="Foster-Nyarko E."/>
            <person name="Jarju S."/>
            <person name="Secka A."/>
            <person name="Antonio M."/>
            <person name="Oren A."/>
            <person name="Chaudhuri R.R."/>
            <person name="La Ragione R."/>
            <person name="Hildebrand F."/>
            <person name="Pallen M.J."/>
        </authorList>
    </citation>
    <scope>NUCLEOTIDE SEQUENCE</scope>
    <source>
        <strain evidence="6">CHK33-7979</strain>
    </source>
</reference>
<dbReference type="Pfam" id="PF00126">
    <property type="entry name" value="HTH_1"/>
    <property type="match status" value="1"/>
</dbReference>
<organism evidence="6 7">
    <name type="scientific">Candidatus Intestinimonas merdavium</name>
    <dbReference type="NCBI Taxonomy" id="2838622"/>
    <lineage>
        <taxon>Bacteria</taxon>
        <taxon>Bacillati</taxon>
        <taxon>Bacillota</taxon>
        <taxon>Clostridia</taxon>
        <taxon>Eubacteriales</taxon>
        <taxon>Intestinimonas</taxon>
    </lineage>
</organism>
<dbReference type="GO" id="GO:0005829">
    <property type="term" value="C:cytosol"/>
    <property type="evidence" value="ECO:0007669"/>
    <property type="project" value="TreeGrafter"/>
</dbReference>
<evidence type="ECO:0000256" key="4">
    <source>
        <dbReference type="ARBA" id="ARBA00023163"/>
    </source>
</evidence>
<feature type="domain" description="HTH lysR-type" evidence="5">
    <location>
        <begin position="1"/>
        <end position="58"/>
    </location>
</feature>
<gene>
    <name evidence="6" type="ORF">H9826_01040</name>
</gene>
<dbReference type="AlphaFoldDB" id="A0A9D1Z2Q4"/>
<keyword evidence="2" id="KW-0805">Transcription regulation</keyword>
<dbReference type="PROSITE" id="PS50931">
    <property type="entry name" value="HTH_LYSR"/>
    <property type="match status" value="1"/>
</dbReference>
<dbReference type="InterPro" id="IPR000847">
    <property type="entry name" value="LysR_HTH_N"/>
</dbReference>
<evidence type="ECO:0000256" key="3">
    <source>
        <dbReference type="ARBA" id="ARBA00023125"/>
    </source>
</evidence>
<evidence type="ECO:0000256" key="2">
    <source>
        <dbReference type="ARBA" id="ARBA00023015"/>
    </source>
</evidence>
<proteinExistence type="inferred from homology"/>
<dbReference type="PANTHER" id="PTHR30419">
    <property type="entry name" value="HTH-TYPE TRANSCRIPTIONAL REGULATOR YBHD"/>
    <property type="match status" value="1"/>
</dbReference>
<evidence type="ECO:0000256" key="1">
    <source>
        <dbReference type="ARBA" id="ARBA00009437"/>
    </source>
</evidence>
<sequence length="299" mass="33379">MDIRELRYILEIATQQNMTRAAGHLYISQPALSKILKKIEGELGVPLFSRDGTTMVPTEAGKILARWGKKILEDFDTLHQELSELKQMERGRVIFGVPPVVSVLDFPYIIGLFHKAFPKINVQIREAGARSLETMVLDGAVDVAISMRPVLEEGLNELLLIRDQIACIVPCTHIFATKKSITLEDLSTVPINTFPEDFAVHQYLLSKFSAAKLPIHINITSPTSEFLIQVSQMLGQICVMPAPIANHYGISKMVVIPFEPSLPWELCIIFKKNSFVNDAAQALISHIQSQILLPPIDML</sequence>
<dbReference type="PRINTS" id="PR00039">
    <property type="entry name" value="HTHLYSR"/>
</dbReference>
<evidence type="ECO:0000259" key="5">
    <source>
        <dbReference type="PROSITE" id="PS50931"/>
    </source>
</evidence>
<dbReference type="Gene3D" id="3.40.190.290">
    <property type="match status" value="1"/>
</dbReference>
<dbReference type="FunFam" id="1.10.10.10:FF:000001">
    <property type="entry name" value="LysR family transcriptional regulator"/>
    <property type="match status" value="1"/>
</dbReference>
<dbReference type="InterPro" id="IPR005119">
    <property type="entry name" value="LysR_subst-bd"/>
</dbReference>
<comment type="similarity">
    <text evidence="1">Belongs to the LysR transcriptional regulatory family.</text>
</comment>
<dbReference type="SUPFAM" id="SSF46785">
    <property type="entry name" value="Winged helix' DNA-binding domain"/>
    <property type="match status" value="1"/>
</dbReference>
<dbReference type="InterPro" id="IPR036388">
    <property type="entry name" value="WH-like_DNA-bd_sf"/>
</dbReference>
<dbReference type="Pfam" id="PF03466">
    <property type="entry name" value="LysR_substrate"/>
    <property type="match status" value="1"/>
</dbReference>
<dbReference type="PANTHER" id="PTHR30419:SF8">
    <property type="entry name" value="NITROGEN ASSIMILATION TRANSCRIPTIONAL ACTIVATOR-RELATED"/>
    <property type="match status" value="1"/>
</dbReference>
<evidence type="ECO:0000313" key="6">
    <source>
        <dbReference type="EMBL" id="HIY72545.1"/>
    </source>
</evidence>
<dbReference type="SUPFAM" id="SSF53850">
    <property type="entry name" value="Periplasmic binding protein-like II"/>
    <property type="match status" value="1"/>
</dbReference>
<reference evidence="6" key="2">
    <citation type="submission" date="2021-04" db="EMBL/GenBank/DDBJ databases">
        <authorList>
            <person name="Gilroy R."/>
        </authorList>
    </citation>
    <scope>NUCLEOTIDE SEQUENCE</scope>
    <source>
        <strain evidence="6">CHK33-7979</strain>
    </source>
</reference>
<keyword evidence="3" id="KW-0238">DNA-binding</keyword>
<protein>
    <submittedName>
        <fullName evidence="6">LysR family transcriptional regulator</fullName>
    </submittedName>
</protein>
<dbReference type="GO" id="GO:0003700">
    <property type="term" value="F:DNA-binding transcription factor activity"/>
    <property type="evidence" value="ECO:0007669"/>
    <property type="project" value="InterPro"/>
</dbReference>
<dbReference type="EMBL" id="DXCX01000014">
    <property type="protein sequence ID" value="HIY72545.1"/>
    <property type="molecule type" value="Genomic_DNA"/>
</dbReference>
<dbReference type="Gene3D" id="1.10.10.10">
    <property type="entry name" value="Winged helix-like DNA-binding domain superfamily/Winged helix DNA-binding domain"/>
    <property type="match status" value="1"/>
</dbReference>
<dbReference type="InterPro" id="IPR050950">
    <property type="entry name" value="HTH-type_LysR_regulators"/>
</dbReference>
<dbReference type="InterPro" id="IPR036390">
    <property type="entry name" value="WH_DNA-bd_sf"/>
</dbReference>
<keyword evidence="4" id="KW-0804">Transcription</keyword>